<dbReference type="AlphaFoldDB" id="A0A7W8EZ81"/>
<evidence type="ECO:0000313" key="1">
    <source>
        <dbReference type="EMBL" id="MBB5109153.1"/>
    </source>
</evidence>
<proteinExistence type="predicted"/>
<name>A0A7W8EZ81_STRST</name>
<dbReference type="Proteomes" id="UP000549009">
    <property type="component" value="Unassembled WGS sequence"/>
</dbReference>
<organism evidence="1 2">
    <name type="scientific">Streptomyces spectabilis</name>
    <dbReference type="NCBI Taxonomy" id="68270"/>
    <lineage>
        <taxon>Bacteria</taxon>
        <taxon>Bacillati</taxon>
        <taxon>Actinomycetota</taxon>
        <taxon>Actinomycetes</taxon>
        <taxon>Kitasatosporales</taxon>
        <taxon>Streptomycetaceae</taxon>
        <taxon>Streptomyces</taxon>
    </lineage>
</organism>
<comment type="caution">
    <text evidence="1">The sequence shown here is derived from an EMBL/GenBank/DDBJ whole genome shotgun (WGS) entry which is preliminary data.</text>
</comment>
<dbReference type="EMBL" id="JACHJD010000024">
    <property type="protein sequence ID" value="MBB5109153.1"/>
    <property type="molecule type" value="Genomic_DNA"/>
</dbReference>
<protein>
    <submittedName>
        <fullName evidence="1">Uncharacterized protein</fullName>
    </submittedName>
</protein>
<dbReference type="RefSeq" id="WP_184926123.1">
    <property type="nucleotide sequence ID" value="NZ_BMSQ01000027.1"/>
</dbReference>
<keyword evidence="2" id="KW-1185">Reference proteome</keyword>
<accession>A0A7W8EZ81</accession>
<evidence type="ECO:0000313" key="2">
    <source>
        <dbReference type="Proteomes" id="UP000549009"/>
    </source>
</evidence>
<sequence>MHVDPWAELARSLDGLRSAFYSSLAASRGFLPDSPAEEECKRDALAGSWGAQPVRDANIAPLAAVSVVLDHLDSLGILFKSSGGITASHTIARAVLDIAIGPWFLLEPGIGERERVRRYMNLRLESLKEQTQLETGSPATAMRQHAEDRIALILDAARLHGFDVRRERDRYKPPHLGAQVPSTTSLASKIVAPNDPVLGALFWRLGSAVAHGQQHGLTMFFERTDQPVQPAQGDAAAQMQASPKDTALRCGGAPLAAVSMLQRLYAQYGWPTDGLRTAVSGVISTWQTVAEVRAPHVPATFLAGGKASHQR</sequence>
<gene>
    <name evidence="1" type="ORF">FHS40_008281</name>
</gene>
<reference evidence="1 2" key="1">
    <citation type="submission" date="2020-08" db="EMBL/GenBank/DDBJ databases">
        <title>Genomic Encyclopedia of Type Strains, Phase III (KMG-III): the genomes of soil and plant-associated and newly described type strains.</title>
        <authorList>
            <person name="Whitman W."/>
        </authorList>
    </citation>
    <scope>NUCLEOTIDE SEQUENCE [LARGE SCALE GENOMIC DNA]</scope>
    <source>
        <strain evidence="1 2">CECT 3146</strain>
    </source>
</reference>